<dbReference type="RefSeq" id="WP_343251218.1">
    <property type="nucleotide sequence ID" value="NZ_HG937516.1"/>
</dbReference>
<dbReference type="SUPFAM" id="SSF53474">
    <property type="entry name" value="alpha/beta-Hydrolases"/>
    <property type="match status" value="1"/>
</dbReference>
<evidence type="ECO:0000313" key="3">
    <source>
        <dbReference type="Proteomes" id="UP000261764"/>
    </source>
</evidence>
<dbReference type="Pfam" id="PF00561">
    <property type="entry name" value="Abhydrolase_1"/>
    <property type="match status" value="1"/>
</dbReference>
<feature type="domain" description="AB hydrolase-1" evidence="1">
    <location>
        <begin position="29"/>
        <end position="254"/>
    </location>
</feature>
<dbReference type="PANTHER" id="PTHR43194">
    <property type="entry name" value="HYDROLASE ALPHA/BETA FOLD FAMILY"/>
    <property type="match status" value="1"/>
</dbReference>
<evidence type="ECO:0000259" key="1">
    <source>
        <dbReference type="Pfam" id="PF00561"/>
    </source>
</evidence>
<dbReference type="PANTHER" id="PTHR43194:SF2">
    <property type="entry name" value="PEROXISOMAL MEMBRANE PROTEIN LPX1"/>
    <property type="match status" value="1"/>
</dbReference>
<sequence length="274" mass="31094">MNLENGNLPEILKGIEYLASPVEHAKGTIFYCHSFMGTYQHKHSLRKHYANYNFYALNLPGQGKSAYTNEKQFDLDYSIQVLLAFIDYFKLQDMIMIGHSRGGGIVAVLNELIGEKIKMNILEAPASGAMLLNYDVIKVLIPNSISDAKVIVDALYYDAAKTLGPHYNGFVQKQFSEVSNEFGKFRHMLNKAVVIKDGKSFDNGYKKIIRPTLFILGEKDGILPPWQTVNHLKDLNSDFYFEIIPKAGHLVFHEQTNQFLQLSDAFIVKHQGKQ</sequence>
<evidence type="ECO:0000313" key="2">
    <source>
        <dbReference type="EMBL" id="CDN40594.1"/>
    </source>
</evidence>
<protein>
    <recommendedName>
        <fullName evidence="1">AB hydrolase-1 domain-containing protein</fullName>
    </recommendedName>
</protein>
<reference evidence="2 3" key="1">
    <citation type="journal article" date="2015" name="Clin. Infect. Dis.">
        <title>Genomic Investigations unmask Mycoplasma amphoriforme, a new respiratory pathogen.</title>
        <authorList>
            <person name="Gillespie S.H."/>
            <person name="Ling C.L."/>
            <person name="Oravcova K."/>
            <person name="Pinheiro M."/>
            <person name="Wells L."/>
            <person name="Bryant J.M."/>
            <person name="McHugh T.D."/>
            <person name="Bebear C."/>
            <person name="Webster D."/>
            <person name="Harris S.R."/>
            <person name="Seth-Smith H.M."/>
            <person name="Thomson N.R."/>
        </authorList>
    </citation>
    <scope>NUCLEOTIDE SEQUENCE [LARGE SCALE GENOMIC DNA]</scope>
    <source>
        <strain evidence="2 3">A39</strain>
    </source>
</reference>
<gene>
    <name evidence="2" type="ORF">MAMA39_04760</name>
</gene>
<dbReference type="KEGG" id="mamp:MAMA39_04760"/>
<dbReference type="Proteomes" id="UP000261764">
    <property type="component" value="Chromosome I"/>
</dbReference>
<dbReference type="Gene3D" id="3.40.50.1820">
    <property type="entry name" value="alpha/beta hydrolase"/>
    <property type="match status" value="1"/>
</dbReference>
<accession>A0A292II22</accession>
<dbReference type="InterPro" id="IPR000073">
    <property type="entry name" value="AB_hydrolase_1"/>
</dbReference>
<dbReference type="AlphaFoldDB" id="A0A292II22"/>
<keyword evidence="3" id="KW-1185">Reference proteome</keyword>
<dbReference type="InterPro" id="IPR029058">
    <property type="entry name" value="AB_hydrolase_fold"/>
</dbReference>
<proteinExistence type="predicted"/>
<organism evidence="2 3">
    <name type="scientific">Mycoplasma amphoriforme A39</name>
    <dbReference type="NCBI Taxonomy" id="572419"/>
    <lineage>
        <taxon>Bacteria</taxon>
        <taxon>Bacillati</taxon>
        <taxon>Mycoplasmatota</taxon>
        <taxon>Mollicutes</taxon>
        <taxon>Mycoplasmataceae</taxon>
        <taxon>Mycoplasma</taxon>
    </lineage>
</organism>
<name>A0A292II22_9MOLU</name>
<dbReference type="InterPro" id="IPR050228">
    <property type="entry name" value="Carboxylesterase_BioH"/>
</dbReference>
<dbReference type="EMBL" id="HG937516">
    <property type="protein sequence ID" value="CDN40594.1"/>
    <property type="molecule type" value="Genomic_DNA"/>
</dbReference>